<dbReference type="KEGG" id="cans:GP473_04340"/>
<name>A0A7G7YND0_9CORY</name>
<proteinExistence type="predicted"/>
<keyword evidence="3" id="KW-1185">Reference proteome</keyword>
<evidence type="ECO:0000313" key="3">
    <source>
        <dbReference type="Proteomes" id="UP000515275"/>
    </source>
</evidence>
<dbReference type="SUPFAM" id="SSF50969">
    <property type="entry name" value="YVTN repeat-like/Quinoprotein amine dehydrogenase"/>
    <property type="match status" value="1"/>
</dbReference>
<gene>
    <name evidence="2" type="ORF">GP473_04340</name>
</gene>
<feature type="region of interest" description="Disordered" evidence="1">
    <location>
        <begin position="58"/>
        <end position="97"/>
    </location>
</feature>
<accession>A0A7G7YND0</accession>
<dbReference type="EMBL" id="CP046883">
    <property type="protein sequence ID" value="QNH96000.1"/>
    <property type="molecule type" value="Genomic_DNA"/>
</dbReference>
<dbReference type="InterPro" id="IPR011044">
    <property type="entry name" value="Quino_amine_DH_bsu"/>
</dbReference>
<sequence length="411" mass="43583">MNREYETQAGSVVDVKAHVTAPVSLSTQIRRARRFSVGAVVITTGILLGGCTQQMLGNDQENAGSADDQKDHTPVGSPATPDPSPAPADHLAGKTGQAEEHTVLDAVRVSAGSDADKLAVLFADGKLNIGSAESVLSSDATTVNLDKSCDNLATSADGVAVACDGKLLDINAEGHTTRTITLDGRILSGTFTDDGRSVAGIEGEERLRFFNAQGEETKKQVVSKNIDETILIEPSGDRAERVAVIDRSRTSINDVSIEDQAFNAALRIGQGVGEVNNGRGNDGVIVASDHRQQQFQLFTMNDVVRLHQEAPTGPSPWATLWDFKRQLAWVSTTGDNKLTGYSVKSGVPEATVQLDTIANVRAVLDTPDGKILLLAENGQWQLLSAKDIQAAQDKGVPGAQKLDQRIIGGQE</sequence>
<evidence type="ECO:0000256" key="1">
    <source>
        <dbReference type="SAM" id="MobiDB-lite"/>
    </source>
</evidence>
<evidence type="ECO:0008006" key="4">
    <source>
        <dbReference type="Google" id="ProtNLM"/>
    </source>
</evidence>
<dbReference type="AlphaFoldDB" id="A0A7G7YND0"/>
<evidence type="ECO:0000313" key="2">
    <source>
        <dbReference type="EMBL" id="QNH96000.1"/>
    </source>
</evidence>
<reference evidence="2 3" key="1">
    <citation type="submission" date="2019-12" db="EMBL/GenBank/DDBJ databases">
        <title>Corynebacterium sp. nov., isolated from feces of the Anser Albifrons in China.</title>
        <authorList>
            <person name="Liu Q."/>
        </authorList>
    </citation>
    <scope>NUCLEOTIDE SEQUENCE [LARGE SCALE GENOMIC DNA]</scope>
    <source>
        <strain evidence="2 3">23H37-10</strain>
    </source>
</reference>
<organism evidence="2 3">
    <name type="scientific">Corynebacterium anserum</name>
    <dbReference type="NCBI Taxonomy" id="2684406"/>
    <lineage>
        <taxon>Bacteria</taxon>
        <taxon>Bacillati</taxon>
        <taxon>Actinomycetota</taxon>
        <taxon>Actinomycetes</taxon>
        <taxon>Mycobacteriales</taxon>
        <taxon>Corynebacteriaceae</taxon>
        <taxon>Corynebacterium</taxon>
    </lineage>
</organism>
<dbReference type="Proteomes" id="UP000515275">
    <property type="component" value="Chromosome"/>
</dbReference>
<dbReference type="RefSeq" id="WP_186277200.1">
    <property type="nucleotide sequence ID" value="NZ_CP046883.1"/>
</dbReference>
<protein>
    <recommendedName>
        <fullName evidence="4">Prolipoprotein LppL</fullName>
    </recommendedName>
</protein>